<keyword evidence="2" id="KW-1185">Reference proteome</keyword>
<gene>
    <name evidence="1" type="ORF">D8674_021284</name>
</gene>
<dbReference type="OrthoDB" id="1751887at2759"/>
<accession>A0A5N5GGR2</accession>
<dbReference type="AlphaFoldDB" id="A0A5N5GGR2"/>
<protein>
    <submittedName>
        <fullName evidence="1">Uncharacterized protein</fullName>
    </submittedName>
</protein>
<sequence>MCETEQIKKQKQNKKWNPRKLLMQSISRINHHRIRTTNPQHSGAHLASQIRQVVHFDGGGEKNGIDGILEIEGIVVGKVGSAGNGGSVTFGIVGIVGSAGCGKVGIWVIGSGGRVGLVGRVGNWVEGNGGNVALGSVGTEDIGGNVGNVGFGRDGMVGTVKAGGGAPGVAKRFRAARLKWVLESDNTMDKDKMKKSLGKAMIESLKCFLLFPFGYTL</sequence>
<dbReference type="Proteomes" id="UP000327157">
    <property type="component" value="Chromosome 3"/>
</dbReference>
<proteinExistence type="predicted"/>
<reference evidence="1 2" key="3">
    <citation type="submission" date="2019-11" db="EMBL/GenBank/DDBJ databases">
        <title>A de novo genome assembly of a pear dwarfing rootstock.</title>
        <authorList>
            <person name="Wang F."/>
            <person name="Wang J."/>
            <person name="Li S."/>
            <person name="Zhang Y."/>
            <person name="Fang M."/>
            <person name="Ma L."/>
            <person name="Zhao Y."/>
            <person name="Jiang S."/>
        </authorList>
    </citation>
    <scope>NUCLEOTIDE SEQUENCE [LARGE SCALE GENOMIC DNA]</scope>
    <source>
        <strain evidence="1">S2</strain>
        <tissue evidence="1">Leaf</tissue>
    </source>
</reference>
<name>A0A5N5GGR2_9ROSA</name>
<evidence type="ECO:0000313" key="1">
    <source>
        <dbReference type="EMBL" id="KAB2614696.1"/>
    </source>
</evidence>
<dbReference type="EMBL" id="SMOL01000402">
    <property type="protein sequence ID" value="KAB2614696.1"/>
    <property type="molecule type" value="Genomic_DNA"/>
</dbReference>
<reference evidence="2" key="2">
    <citation type="submission" date="2019-10" db="EMBL/GenBank/DDBJ databases">
        <title>A de novo genome assembly of a pear dwarfing rootstock.</title>
        <authorList>
            <person name="Wang F."/>
            <person name="Wang J."/>
            <person name="Li S."/>
            <person name="Zhang Y."/>
            <person name="Fang M."/>
            <person name="Ma L."/>
            <person name="Zhao Y."/>
            <person name="Jiang S."/>
        </authorList>
    </citation>
    <scope>NUCLEOTIDE SEQUENCE [LARGE SCALE GENOMIC DNA]</scope>
</reference>
<organism evidence="1 2">
    <name type="scientific">Pyrus ussuriensis x Pyrus communis</name>
    <dbReference type="NCBI Taxonomy" id="2448454"/>
    <lineage>
        <taxon>Eukaryota</taxon>
        <taxon>Viridiplantae</taxon>
        <taxon>Streptophyta</taxon>
        <taxon>Embryophyta</taxon>
        <taxon>Tracheophyta</taxon>
        <taxon>Spermatophyta</taxon>
        <taxon>Magnoliopsida</taxon>
        <taxon>eudicotyledons</taxon>
        <taxon>Gunneridae</taxon>
        <taxon>Pentapetalae</taxon>
        <taxon>rosids</taxon>
        <taxon>fabids</taxon>
        <taxon>Rosales</taxon>
        <taxon>Rosaceae</taxon>
        <taxon>Amygdaloideae</taxon>
        <taxon>Maleae</taxon>
        <taxon>Pyrus</taxon>
    </lineage>
</organism>
<reference evidence="1 2" key="1">
    <citation type="submission" date="2019-09" db="EMBL/GenBank/DDBJ databases">
        <authorList>
            <person name="Ou C."/>
        </authorList>
    </citation>
    <scope>NUCLEOTIDE SEQUENCE [LARGE SCALE GENOMIC DNA]</scope>
    <source>
        <strain evidence="1">S2</strain>
        <tissue evidence="1">Leaf</tissue>
    </source>
</reference>
<evidence type="ECO:0000313" key="2">
    <source>
        <dbReference type="Proteomes" id="UP000327157"/>
    </source>
</evidence>
<comment type="caution">
    <text evidence="1">The sequence shown here is derived from an EMBL/GenBank/DDBJ whole genome shotgun (WGS) entry which is preliminary data.</text>
</comment>